<dbReference type="Gene3D" id="1.10.10.60">
    <property type="entry name" value="Homeodomain-like"/>
    <property type="match status" value="1"/>
</dbReference>
<keyword evidence="3" id="KW-0804">Transcription</keyword>
<dbReference type="InterPro" id="IPR053142">
    <property type="entry name" value="PchR_regulatory_protein"/>
</dbReference>
<feature type="domain" description="HTH araC/xylS-type" evidence="4">
    <location>
        <begin position="14"/>
        <end position="115"/>
    </location>
</feature>
<accession>A0A4V6CY79</accession>
<dbReference type="PANTHER" id="PTHR47893:SF1">
    <property type="entry name" value="REGULATORY PROTEIN PCHR"/>
    <property type="match status" value="1"/>
</dbReference>
<evidence type="ECO:0000256" key="1">
    <source>
        <dbReference type="ARBA" id="ARBA00023015"/>
    </source>
</evidence>
<dbReference type="AlphaFoldDB" id="A0A4V6CY79"/>
<dbReference type="SMART" id="SM00342">
    <property type="entry name" value="HTH_ARAC"/>
    <property type="match status" value="1"/>
</dbReference>
<protein>
    <submittedName>
        <fullName evidence="5">Helix-turn-helix domain-containing protein</fullName>
    </submittedName>
</protein>
<proteinExistence type="predicted"/>
<dbReference type="SUPFAM" id="SSF46689">
    <property type="entry name" value="Homeodomain-like"/>
    <property type="match status" value="1"/>
</dbReference>
<dbReference type="PROSITE" id="PS01124">
    <property type="entry name" value="HTH_ARAC_FAMILY_2"/>
    <property type="match status" value="1"/>
</dbReference>
<dbReference type="InterPro" id="IPR018060">
    <property type="entry name" value="HTH_AraC"/>
</dbReference>
<organism evidence="5 6">
    <name type="scientific">Bradyrhizobium elkanii</name>
    <dbReference type="NCBI Taxonomy" id="29448"/>
    <lineage>
        <taxon>Bacteria</taxon>
        <taxon>Pseudomonadati</taxon>
        <taxon>Pseudomonadota</taxon>
        <taxon>Alphaproteobacteria</taxon>
        <taxon>Hyphomicrobiales</taxon>
        <taxon>Nitrobacteraceae</taxon>
        <taxon>Bradyrhizobium</taxon>
    </lineage>
</organism>
<dbReference type="PROSITE" id="PS00041">
    <property type="entry name" value="HTH_ARAC_FAMILY_1"/>
    <property type="match status" value="1"/>
</dbReference>
<evidence type="ECO:0000313" key="5">
    <source>
        <dbReference type="EMBL" id="TKV83285.1"/>
    </source>
</evidence>
<dbReference type="Proteomes" id="UP000305095">
    <property type="component" value="Unassembled WGS sequence"/>
</dbReference>
<evidence type="ECO:0000256" key="3">
    <source>
        <dbReference type="ARBA" id="ARBA00023163"/>
    </source>
</evidence>
<dbReference type="EMBL" id="SZZP01000002">
    <property type="protein sequence ID" value="TKV83285.1"/>
    <property type="molecule type" value="Genomic_DNA"/>
</dbReference>
<evidence type="ECO:0000256" key="2">
    <source>
        <dbReference type="ARBA" id="ARBA00023125"/>
    </source>
</evidence>
<dbReference type="RefSeq" id="WP_137476756.1">
    <property type="nucleotide sequence ID" value="NZ_SZZP01000002.1"/>
</dbReference>
<dbReference type="GO" id="GO:0043565">
    <property type="term" value="F:sequence-specific DNA binding"/>
    <property type="evidence" value="ECO:0007669"/>
    <property type="project" value="InterPro"/>
</dbReference>
<comment type="caution">
    <text evidence="5">The sequence shown here is derived from an EMBL/GenBank/DDBJ whole genome shotgun (WGS) entry which is preliminary data.</text>
</comment>
<dbReference type="PANTHER" id="PTHR47893">
    <property type="entry name" value="REGULATORY PROTEIN PCHR"/>
    <property type="match status" value="1"/>
</dbReference>
<evidence type="ECO:0000313" key="6">
    <source>
        <dbReference type="Proteomes" id="UP000305095"/>
    </source>
</evidence>
<dbReference type="InterPro" id="IPR018062">
    <property type="entry name" value="HTH_AraC-typ_CS"/>
</dbReference>
<dbReference type="GO" id="GO:0003700">
    <property type="term" value="F:DNA-binding transcription factor activity"/>
    <property type="evidence" value="ECO:0007669"/>
    <property type="project" value="InterPro"/>
</dbReference>
<dbReference type="InterPro" id="IPR009057">
    <property type="entry name" value="Homeodomain-like_sf"/>
</dbReference>
<dbReference type="Pfam" id="PF12833">
    <property type="entry name" value="HTH_18"/>
    <property type="match status" value="1"/>
</dbReference>
<evidence type="ECO:0000259" key="4">
    <source>
        <dbReference type="PROSITE" id="PS01124"/>
    </source>
</evidence>
<keyword evidence="2" id="KW-0238">DNA-binding</keyword>
<keyword evidence="1" id="KW-0805">Transcription regulation</keyword>
<reference evidence="5 6" key="1">
    <citation type="submission" date="2019-05" db="EMBL/GenBank/DDBJ databases">
        <title>Draft Genome of Bradyrhizobium elkanii strain SEMIA 938, Used in Commercial Inoculants for Lupinus spp. in Brazil.</title>
        <authorList>
            <person name="Hungria M."/>
            <person name="Delamuta J.R.M."/>
            <person name="Ribeiro R.A."/>
            <person name="Nogueira M.A."/>
        </authorList>
    </citation>
    <scope>NUCLEOTIDE SEQUENCE [LARGE SCALE GENOMIC DNA]</scope>
    <source>
        <strain evidence="5 6">Semia 938</strain>
    </source>
</reference>
<gene>
    <name evidence="5" type="ORF">FDV58_03335</name>
</gene>
<sequence length="161" mass="17614">MIGGASDRYRVLVARAEAIAAGNAEEMPRIPAICHQLSVSQRTLRKAFRSVYGQSPCRRIRVLRLNQARQALLAVDGETAKVTEIAICFGFFELGRFSVEYRKLFGESPSQTLRAVGRGGEMSHDGRAGLRIAGIDYRNPLSRPFGASVMDAAQDLDVESA</sequence>
<name>A0A4V6CY79_BRAEL</name>